<evidence type="ECO:0008006" key="2">
    <source>
        <dbReference type="Google" id="ProtNLM"/>
    </source>
</evidence>
<dbReference type="PANTHER" id="PTHR35580:SF1">
    <property type="entry name" value="PHYTASE-LIKE DOMAIN-CONTAINING PROTEIN"/>
    <property type="match status" value="1"/>
</dbReference>
<dbReference type="PANTHER" id="PTHR35580">
    <property type="entry name" value="CELL SURFACE GLYCOPROTEIN (S-LAYER PROTEIN)-LIKE PROTEIN"/>
    <property type="match status" value="1"/>
</dbReference>
<dbReference type="InterPro" id="IPR010620">
    <property type="entry name" value="SBBP_repeat"/>
</dbReference>
<organism evidence="1">
    <name type="scientific">marine sediment metagenome</name>
    <dbReference type="NCBI Taxonomy" id="412755"/>
    <lineage>
        <taxon>unclassified sequences</taxon>
        <taxon>metagenomes</taxon>
        <taxon>ecological metagenomes</taxon>
    </lineage>
</organism>
<protein>
    <recommendedName>
        <fullName evidence="2">Beta-propeller repeat protein</fullName>
    </recommendedName>
</protein>
<accession>X0X1B8</accession>
<reference evidence="1" key="1">
    <citation type="journal article" date="2014" name="Front. Microbiol.">
        <title>High frequency of phylogenetically diverse reductive dehalogenase-homologous genes in deep subseafloor sedimentary metagenomes.</title>
        <authorList>
            <person name="Kawai M."/>
            <person name="Futagami T."/>
            <person name="Toyoda A."/>
            <person name="Takaki Y."/>
            <person name="Nishi S."/>
            <person name="Hori S."/>
            <person name="Arai W."/>
            <person name="Tsubouchi T."/>
            <person name="Morono Y."/>
            <person name="Uchiyama I."/>
            <person name="Ito T."/>
            <person name="Fujiyama A."/>
            <person name="Inagaki F."/>
            <person name="Takami H."/>
        </authorList>
    </citation>
    <scope>NUCLEOTIDE SEQUENCE</scope>
    <source>
        <strain evidence="1">Expedition CK06-06</strain>
    </source>
</reference>
<dbReference type="Pfam" id="PF06739">
    <property type="entry name" value="SBBP"/>
    <property type="match status" value="3"/>
</dbReference>
<dbReference type="EMBL" id="BARS01041876">
    <property type="protein sequence ID" value="GAG36964.1"/>
    <property type="molecule type" value="Genomic_DNA"/>
</dbReference>
<proteinExistence type="predicted"/>
<comment type="caution">
    <text evidence="1">The sequence shown here is derived from an EMBL/GenBank/DDBJ whole genome shotgun (WGS) entry which is preliminary data.</text>
</comment>
<sequence length="252" mass="26811">MAVDANGGIYVCGRTGSDDFPVTAGAYQTTLKGRNNAFITKLSSDGSSLVYSTYLGGDRGTRAIGILVDGSDNAHVTGYTGSSVFPTTPGAYKRTHNDDETDIFITRLSSDGKSLVSSTLLGGERGETGSGILLDEEDNVYLCGDTRSTQFPTTKTAPQKSLKGDDEAIVCKLSADYSTLLYSTYLGGQRHEKAYSIAFDSRGLVWVGGYTSSTDFPTTDDAYRTQLNGQERDAFLCKVNMDTKAPTADAGP</sequence>
<dbReference type="SUPFAM" id="SSF63829">
    <property type="entry name" value="Calcium-dependent phosphotriesterase"/>
    <property type="match status" value="1"/>
</dbReference>
<dbReference type="AlphaFoldDB" id="X0X1B8"/>
<feature type="non-terminal residue" evidence="1">
    <location>
        <position position="252"/>
    </location>
</feature>
<evidence type="ECO:0000313" key="1">
    <source>
        <dbReference type="EMBL" id="GAG36964.1"/>
    </source>
</evidence>
<dbReference type="InterPro" id="IPR052918">
    <property type="entry name" value="Motility_Chemotaxis_Reg"/>
</dbReference>
<name>X0X1B8_9ZZZZ</name>
<gene>
    <name evidence="1" type="ORF">S01H1_63606</name>
</gene>